<dbReference type="AlphaFoldDB" id="M0QRR7"/>
<accession>M0QRR7</accession>
<evidence type="ECO:0000313" key="3">
    <source>
        <dbReference type="Proteomes" id="UP000011666"/>
    </source>
</evidence>
<evidence type="ECO:0000313" key="2">
    <source>
        <dbReference type="EMBL" id="GAC70272.1"/>
    </source>
</evidence>
<dbReference type="InterPro" id="IPR011256">
    <property type="entry name" value="Reg_factor_effector_dom_sf"/>
</dbReference>
<dbReference type="Pfam" id="PF06445">
    <property type="entry name" value="GyrI-like"/>
    <property type="match status" value="1"/>
</dbReference>
<dbReference type="Gene3D" id="3.20.80.10">
    <property type="entry name" value="Regulatory factor, effector binding domain"/>
    <property type="match status" value="1"/>
</dbReference>
<dbReference type="InterPro" id="IPR008319">
    <property type="entry name" value="GyrI-like_CCH_Lin2189-like"/>
</dbReference>
<comment type="caution">
    <text evidence="2">The sequence shown here is derived from an EMBL/GenBank/DDBJ whole genome shotgun (WGS) entry which is preliminary data.</text>
</comment>
<dbReference type="STRING" id="1223545.GS4_33_00870"/>
<dbReference type="Proteomes" id="UP000011666">
    <property type="component" value="Unassembled WGS sequence"/>
</dbReference>
<gene>
    <name evidence="2" type="ORF">GS4_33_00870</name>
</gene>
<reference evidence="2 3" key="1">
    <citation type="submission" date="2013-01" db="EMBL/GenBank/DDBJ databases">
        <title>Whole genome shotgun sequence of Gordonia soli NBRC 108243.</title>
        <authorList>
            <person name="Isaki-Nakamura S."/>
            <person name="Hosoyama A."/>
            <person name="Tsuchikane K."/>
            <person name="Ando Y."/>
            <person name="Baba S."/>
            <person name="Ohji S."/>
            <person name="Hamada M."/>
            <person name="Tamura T."/>
            <person name="Yamazoe A."/>
            <person name="Yamazaki S."/>
            <person name="Fujita N."/>
        </authorList>
    </citation>
    <scope>NUCLEOTIDE SEQUENCE [LARGE SCALE GENOMIC DNA]</scope>
    <source>
        <strain evidence="2 3">NBRC 108243</strain>
    </source>
</reference>
<keyword evidence="3" id="KW-1185">Reference proteome</keyword>
<organism evidence="2 3">
    <name type="scientific">Gordonia soli NBRC 108243</name>
    <dbReference type="NCBI Taxonomy" id="1223545"/>
    <lineage>
        <taxon>Bacteria</taxon>
        <taxon>Bacillati</taxon>
        <taxon>Actinomycetota</taxon>
        <taxon>Actinomycetes</taxon>
        <taxon>Mycobacteriales</taxon>
        <taxon>Gordoniaceae</taxon>
        <taxon>Gordonia</taxon>
    </lineage>
</organism>
<dbReference type="eggNOG" id="COG4832">
    <property type="taxonomic scope" value="Bacteria"/>
</dbReference>
<name>M0QRR7_9ACTN</name>
<dbReference type="InterPro" id="IPR029442">
    <property type="entry name" value="GyrI-like"/>
</dbReference>
<dbReference type="PIRSF" id="PIRSF031644">
    <property type="entry name" value="UCP031644"/>
    <property type="match status" value="1"/>
</dbReference>
<dbReference type="SUPFAM" id="SSF55136">
    <property type="entry name" value="Probable bacterial effector-binding domain"/>
    <property type="match status" value="1"/>
</dbReference>
<dbReference type="RefSeq" id="WP_007624163.1">
    <property type="nucleotide sequence ID" value="NZ_BANX01000033.1"/>
</dbReference>
<feature type="domain" description="GyrI-like small molecule binding" evidence="1">
    <location>
        <begin position="18"/>
        <end position="197"/>
    </location>
</feature>
<proteinExistence type="predicted"/>
<sequence>MKVDHKKEILTYSAWRGKYTIVTVAPARFLMIDGSGDPNTATAYSDAIATLFPVSYALKFHSRSHLDRDYVVMPLEARWWSDDMATFTSARDKSRWRWTAMIMVPEWLTDADVEQARADVVAKGGAPQLDALRVEELDEGLCVQTLHVGPYDDEGPLLADLHDRFIPEHGLELTGVHHEIYLSDARRTAPEKLKTILRQPVSRR</sequence>
<dbReference type="EMBL" id="BANX01000033">
    <property type="protein sequence ID" value="GAC70272.1"/>
    <property type="molecule type" value="Genomic_DNA"/>
</dbReference>
<protein>
    <recommendedName>
        <fullName evidence="1">GyrI-like small molecule binding domain-containing protein</fullName>
    </recommendedName>
</protein>
<evidence type="ECO:0000259" key="1">
    <source>
        <dbReference type="Pfam" id="PF06445"/>
    </source>
</evidence>
<dbReference type="OrthoDB" id="4772335at2"/>